<gene>
    <name evidence="3" type="ordered locus">Afer_1637</name>
</gene>
<dbReference type="STRING" id="525909.Afer_1637"/>
<accession>C7M0P5</accession>
<keyword evidence="1" id="KW-0472">Membrane</keyword>
<dbReference type="RefSeq" id="WP_015799032.1">
    <property type="nucleotide sequence ID" value="NC_013124.1"/>
</dbReference>
<feature type="domain" description="DUF1707" evidence="2">
    <location>
        <begin position="7"/>
        <end position="59"/>
    </location>
</feature>
<dbReference type="Proteomes" id="UP000000771">
    <property type="component" value="Chromosome"/>
</dbReference>
<name>C7M0P5_ACIFD</name>
<dbReference type="AlphaFoldDB" id="C7M0P5"/>
<dbReference type="Pfam" id="PF08044">
    <property type="entry name" value="DUF1707"/>
    <property type="match status" value="1"/>
</dbReference>
<evidence type="ECO:0000313" key="4">
    <source>
        <dbReference type="Proteomes" id="UP000000771"/>
    </source>
</evidence>
<proteinExistence type="predicted"/>
<dbReference type="InterPro" id="IPR012551">
    <property type="entry name" value="DUF1707_SHOCT-like"/>
</dbReference>
<keyword evidence="1" id="KW-0812">Transmembrane</keyword>
<keyword evidence="4" id="KW-1185">Reference proteome</keyword>
<sequence length="148" mass="17029">MSDFDEVRCSQADRDAVEEVLRSAFQEGRLDPMEFEERLEHLHVARTYRDLGALVTDVPHALPFLPPVTAPGTLPVAAEAPVRVQRRHRTHVLRTVLLVYAAVLFIGTAPWMVRPMLLMVVAFAWMGWMAFRILPRLGRSSLWGRRRW</sequence>
<dbReference type="EMBL" id="CP001631">
    <property type="protein sequence ID" value="ACU54553.1"/>
    <property type="molecule type" value="Genomic_DNA"/>
</dbReference>
<dbReference type="KEGG" id="afo:Afer_1637"/>
<reference evidence="3 4" key="1">
    <citation type="journal article" date="2009" name="Stand. Genomic Sci.">
        <title>Complete genome sequence of Acidimicrobium ferrooxidans type strain (ICP).</title>
        <authorList>
            <person name="Clum A."/>
            <person name="Nolan M."/>
            <person name="Lang E."/>
            <person name="Glavina Del Rio T."/>
            <person name="Tice H."/>
            <person name="Copeland A."/>
            <person name="Cheng J.F."/>
            <person name="Lucas S."/>
            <person name="Chen F."/>
            <person name="Bruce D."/>
            <person name="Goodwin L."/>
            <person name="Pitluck S."/>
            <person name="Ivanova N."/>
            <person name="Mavrommatis K."/>
            <person name="Mikhailova N."/>
            <person name="Pati A."/>
            <person name="Chen A."/>
            <person name="Palaniappan K."/>
            <person name="Goker M."/>
            <person name="Spring S."/>
            <person name="Land M."/>
            <person name="Hauser L."/>
            <person name="Chang Y.J."/>
            <person name="Jeffries C.C."/>
            <person name="Chain P."/>
            <person name="Bristow J."/>
            <person name="Eisen J.A."/>
            <person name="Markowitz V."/>
            <person name="Hugenholtz P."/>
            <person name="Kyrpides N.C."/>
            <person name="Klenk H.P."/>
            <person name="Lapidus A."/>
        </authorList>
    </citation>
    <scope>NUCLEOTIDE SEQUENCE [LARGE SCALE GENOMIC DNA]</scope>
    <source>
        <strain evidence="4">DSM 10331 / JCM 15462 / NBRC 103882 / ICP</strain>
    </source>
</reference>
<dbReference type="HOGENOM" id="CLU_102484_4_1_11"/>
<dbReference type="eggNOG" id="ENOG50325XV">
    <property type="taxonomic scope" value="Bacteria"/>
</dbReference>
<evidence type="ECO:0000313" key="3">
    <source>
        <dbReference type="EMBL" id="ACU54553.1"/>
    </source>
</evidence>
<evidence type="ECO:0000256" key="1">
    <source>
        <dbReference type="SAM" id="Phobius"/>
    </source>
</evidence>
<organism evidence="3 4">
    <name type="scientific">Acidimicrobium ferrooxidans (strain DSM 10331 / JCM 15462 / NBRC 103882 / ICP)</name>
    <dbReference type="NCBI Taxonomy" id="525909"/>
    <lineage>
        <taxon>Bacteria</taxon>
        <taxon>Bacillati</taxon>
        <taxon>Actinomycetota</taxon>
        <taxon>Acidimicrobiia</taxon>
        <taxon>Acidimicrobiales</taxon>
        <taxon>Acidimicrobiaceae</taxon>
        <taxon>Acidimicrobium</taxon>
    </lineage>
</organism>
<feature type="transmembrane region" description="Helical" evidence="1">
    <location>
        <begin position="117"/>
        <end position="137"/>
    </location>
</feature>
<protein>
    <recommendedName>
        <fullName evidence="2">DUF1707 domain-containing protein</fullName>
    </recommendedName>
</protein>
<feature type="transmembrane region" description="Helical" evidence="1">
    <location>
        <begin position="92"/>
        <end position="111"/>
    </location>
</feature>
<evidence type="ECO:0000259" key="2">
    <source>
        <dbReference type="Pfam" id="PF08044"/>
    </source>
</evidence>
<keyword evidence="1" id="KW-1133">Transmembrane helix</keyword>
<dbReference type="OrthoDB" id="3534574at2"/>